<dbReference type="VEuPathDB" id="FungiDB:PSTT_01556"/>
<sequence>YTSESRPEFGSAASSGAKSVESLTLRAPGIGQPITTLLSSVAFMEVLWPRQKALGRLGADPKIQIFGGGERKSSAKSLPGGPLVPVNDSSAFQPTQSISTPLPTDRYGLISVQNGSDTSLDYINDTFPKIDRQTLEPCQQYSHQQTVTPRSQSLNLDVTRSAANRHPRRNRRDASFNSSLLIKAYLKNPVNPVPCPSLLKSYIPLAMNEESPRASGSSRIPVGRSSSSSSSTSSSSRTESIQPIVERCSPPRLNGPFLRIGSNDDYDSRRVDNLFYGPVDPILVDPTIDHPIYYTFPGLDEAVTTPIHCCEGDLFDPVILHPSFTSISHTSIPPLFSSPEPPPFSMISLDSNSHLLLNNNSHLPPWEAKKGIGPPHMLGNLSNVMKADEKGQGSVAWKLLGSKFAGDTTHAKSVAFGD</sequence>
<name>A0A2S4W2Z8_9BASI</name>
<keyword evidence="3" id="KW-1185">Reference proteome</keyword>
<dbReference type="AlphaFoldDB" id="A0A2S4W2Z8"/>
<feature type="compositionally biased region" description="Polar residues" evidence="1">
    <location>
        <begin position="139"/>
        <end position="162"/>
    </location>
</feature>
<evidence type="ECO:0000313" key="3">
    <source>
        <dbReference type="Proteomes" id="UP000239156"/>
    </source>
</evidence>
<organism evidence="2 3">
    <name type="scientific">Puccinia striiformis</name>
    <dbReference type="NCBI Taxonomy" id="27350"/>
    <lineage>
        <taxon>Eukaryota</taxon>
        <taxon>Fungi</taxon>
        <taxon>Dikarya</taxon>
        <taxon>Basidiomycota</taxon>
        <taxon>Pucciniomycotina</taxon>
        <taxon>Pucciniomycetes</taxon>
        <taxon>Pucciniales</taxon>
        <taxon>Pucciniaceae</taxon>
        <taxon>Puccinia</taxon>
    </lineage>
</organism>
<feature type="non-terminal residue" evidence="2">
    <location>
        <position position="1"/>
    </location>
</feature>
<reference evidence="2" key="1">
    <citation type="submission" date="2017-12" db="EMBL/GenBank/DDBJ databases">
        <title>Gene loss provides genomic basis for host adaptation in cereal stripe rust fungi.</title>
        <authorList>
            <person name="Xia C."/>
        </authorList>
    </citation>
    <scope>NUCLEOTIDE SEQUENCE [LARGE SCALE GENOMIC DNA]</scope>
    <source>
        <strain evidence="2">93-210</strain>
    </source>
</reference>
<comment type="caution">
    <text evidence="2">The sequence shown here is derived from an EMBL/GenBank/DDBJ whole genome shotgun (WGS) entry which is preliminary data.</text>
</comment>
<proteinExistence type="predicted"/>
<evidence type="ECO:0000313" key="2">
    <source>
        <dbReference type="EMBL" id="POW16155.1"/>
    </source>
</evidence>
<gene>
    <name evidence="2" type="ORF">PSTT_01556</name>
</gene>
<accession>A0A2S4W2Z8</accession>
<feature type="region of interest" description="Disordered" evidence="1">
    <location>
        <begin position="211"/>
        <end position="250"/>
    </location>
</feature>
<evidence type="ECO:0000256" key="1">
    <source>
        <dbReference type="SAM" id="MobiDB-lite"/>
    </source>
</evidence>
<feature type="compositionally biased region" description="Low complexity" evidence="1">
    <location>
        <begin position="215"/>
        <end position="241"/>
    </location>
</feature>
<feature type="region of interest" description="Disordered" evidence="1">
    <location>
        <begin position="139"/>
        <end position="174"/>
    </location>
</feature>
<protein>
    <submittedName>
        <fullName evidence="2">Uncharacterized protein</fullName>
    </submittedName>
</protein>
<dbReference type="EMBL" id="PKSL01000009">
    <property type="protein sequence ID" value="POW16155.1"/>
    <property type="molecule type" value="Genomic_DNA"/>
</dbReference>
<dbReference type="Proteomes" id="UP000239156">
    <property type="component" value="Unassembled WGS sequence"/>
</dbReference>